<evidence type="ECO:0000313" key="1">
    <source>
        <dbReference type="EMBL" id="CAI3983574.1"/>
    </source>
</evidence>
<dbReference type="AlphaFoldDB" id="A0A9P1C1W2"/>
<protein>
    <submittedName>
        <fullName evidence="1">Uncharacterized protein</fullName>
    </submittedName>
</protein>
<sequence length="1044" mass="118399">MVQSQLGTKNSRVAQWWKIEQKGVTFCTLRSELKLRAPDGLLIWSSGDEVWEWLIPGSKPPEEVIYAEVFVEASEPSRGCLDSPSSKRLGHFEVDLVAFEHKEDELPQRLVSHFFTPAEARYPHGVNAVAATACGSSVVKRSAQRLSSASVRRTVNPPWRDLLMRYVGSLIQWIALLVLVSGKPGELFLTQVCHHGRQPLRLYSLELTNSSDADDIFKATAVSIQMHEMLRTISNAGRMSRLRAVRKLGFDCFPTGKCRAWLGGLQMRSGECLAFHILGAGHSTVLGAGDSRRWKQDDDHDEFSDVWPGKFVKWGAQAAGLSGAFQHGLRMVRAPSRWCFVSPNKDLRFHLWKLNCGGRSGRSGRSQRKVAAATVASKAWLRDAFKIFERLNPLVPWMPLEMLPFNHPLARPWFRTEPAVLSCNSSCYDWRWSQLRQQLWAWHRAENLRTLPLVPYEVVDLISSLVNPLSLLEGMNAFMKGMASGAYERSQEGWLPIPMFKDMCVLGHISVMFVAVLVSYQAGQPNLDLLESLYVTVFLQGIWVLLDGQLWPIIAADFVKLNELHHRSSHRKVGPVGQAWQRCPCATLPGDHPGHRGIAQRSNVGHWNVALIGGHNYVFDIALGLREASMALSIPANLNLLGYELAEKFAASAEYCELLGAGFCLRDGNVKHLIRVLSEPNHGLEKHHATLVSSSDSLLQANASGLDLAAAQEEARRAYLQSPVLQGADFVVCTFPYVLAYLLDDVPELRQSVLLIWQGGSLLEYLHEDLHEWAQGKLLQWRTRRLYVMNHLDHHWLRRTVGSVPFVPFGARHVHGVLERQLGNVYGSNSRSKQVLVHRMHFILSQTEFTLLKTLMEHHFESKVSDIDLKLHWPPFEIWELINFKAIVLFPWNLEITTFLEFYRLNIPLFVPDSSFMSVVVWCYMVNPALQHVHRFTTIRKEWWHGASCHLQPSPEECAGAEPDSIPPWLDSENEMPLYKQINSWWQETDYVKMPHVQHFTGVVHLLQQLHHFDAHSVVKRMRAANLADQMKSAGVYEAMLGTR</sequence>
<organism evidence="1">
    <name type="scientific">Cladocopium goreaui</name>
    <dbReference type="NCBI Taxonomy" id="2562237"/>
    <lineage>
        <taxon>Eukaryota</taxon>
        <taxon>Sar</taxon>
        <taxon>Alveolata</taxon>
        <taxon>Dinophyceae</taxon>
        <taxon>Suessiales</taxon>
        <taxon>Symbiodiniaceae</taxon>
        <taxon>Cladocopium</taxon>
    </lineage>
</organism>
<comment type="caution">
    <text evidence="1">The sequence shown here is derived from an EMBL/GenBank/DDBJ whole genome shotgun (WGS) entry which is preliminary data.</text>
</comment>
<evidence type="ECO:0000313" key="2">
    <source>
        <dbReference type="EMBL" id="CAL1136949.1"/>
    </source>
</evidence>
<evidence type="ECO:0000313" key="3">
    <source>
        <dbReference type="Proteomes" id="UP001152797"/>
    </source>
</evidence>
<proteinExistence type="predicted"/>
<dbReference type="Proteomes" id="UP001152797">
    <property type="component" value="Unassembled WGS sequence"/>
</dbReference>
<dbReference type="EMBL" id="CAMXCT010000815">
    <property type="protein sequence ID" value="CAI3983574.1"/>
    <property type="molecule type" value="Genomic_DNA"/>
</dbReference>
<dbReference type="EMBL" id="CAMXCT020000815">
    <property type="protein sequence ID" value="CAL1136949.1"/>
    <property type="molecule type" value="Genomic_DNA"/>
</dbReference>
<dbReference type="EMBL" id="CAMXCT030000815">
    <property type="protein sequence ID" value="CAL4770886.1"/>
    <property type="molecule type" value="Genomic_DNA"/>
</dbReference>
<accession>A0A9P1C1W2</accession>
<gene>
    <name evidence="1" type="ORF">C1SCF055_LOCUS11178</name>
</gene>
<keyword evidence="3" id="KW-1185">Reference proteome</keyword>
<reference evidence="1" key="1">
    <citation type="submission" date="2022-10" db="EMBL/GenBank/DDBJ databases">
        <authorList>
            <person name="Chen Y."/>
            <person name="Dougan E. K."/>
            <person name="Chan C."/>
            <person name="Rhodes N."/>
            <person name="Thang M."/>
        </authorList>
    </citation>
    <scope>NUCLEOTIDE SEQUENCE</scope>
</reference>
<dbReference type="OrthoDB" id="428687at2759"/>
<reference evidence="2" key="2">
    <citation type="submission" date="2024-04" db="EMBL/GenBank/DDBJ databases">
        <authorList>
            <person name="Chen Y."/>
            <person name="Shah S."/>
            <person name="Dougan E. K."/>
            <person name="Thang M."/>
            <person name="Chan C."/>
        </authorList>
    </citation>
    <scope>NUCLEOTIDE SEQUENCE [LARGE SCALE GENOMIC DNA]</scope>
</reference>
<name>A0A9P1C1W2_9DINO</name>